<organism evidence="1 2">
    <name type="scientific">Meloidogyne enterolobii</name>
    <name type="common">Root-knot nematode worm</name>
    <name type="synonym">Meloidogyne mayaguensis</name>
    <dbReference type="NCBI Taxonomy" id="390850"/>
    <lineage>
        <taxon>Eukaryota</taxon>
        <taxon>Metazoa</taxon>
        <taxon>Ecdysozoa</taxon>
        <taxon>Nematoda</taxon>
        <taxon>Chromadorea</taxon>
        <taxon>Rhabditida</taxon>
        <taxon>Tylenchina</taxon>
        <taxon>Tylenchomorpha</taxon>
        <taxon>Tylenchoidea</taxon>
        <taxon>Meloidogynidae</taxon>
        <taxon>Meloidogyninae</taxon>
        <taxon>Meloidogyne</taxon>
    </lineage>
</organism>
<evidence type="ECO:0000313" key="1">
    <source>
        <dbReference type="EMBL" id="CAK5018578.1"/>
    </source>
</evidence>
<sequence length="485" mass="57716">MRESLETILEIHSFWLTNRQEEELREDLKNGKSLDGEIYEKVYLWLLSLELTEMKEAASDVFKRCNGFSLEELRDANQRAEILIVELDLKYFVARCNNFEDSLVKLATIVDEKWKRNDIVRKYCNLTNTNTKIRNKRETRGLSRSDYNYLKYFKILNLTWLDDNQRKYLREMMAERKTRVEMRDTVVEWFNHLQPEAKERAADLFKVGCNKLLKIRQDGCDYFGLLDSQKINELKNYDDSTTYDKIKELIAPLKEKVELRNIARDYNQTCRELFGIGEEEEIEEREGGRQRRSYNKRRNSRAEQETEEETEEEDNREYNSRVLNVEVTNDEQSGRDDEGEEDHDFGDEHLNAHRTWLTSNQKRYLKRMREKGHENHEIHEKINEYHETSPDEVKKTAQAILKRGCESVFQRLFGEYIADEIIRAREQGASTAELDEKINTALGHIKNAKKRKEATRFAATCRRIFTMIERRRRGAVSTPIEDSRQ</sequence>
<protein>
    <submittedName>
        <fullName evidence="1">Uncharacterized protein</fullName>
    </submittedName>
</protein>
<reference evidence="1" key="1">
    <citation type="submission" date="2023-11" db="EMBL/GenBank/DDBJ databases">
        <authorList>
            <person name="Poullet M."/>
        </authorList>
    </citation>
    <scope>NUCLEOTIDE SEQUENCE</scope>
    <source>
        <strain evidence="1">E1834</strain>
    </source>
</reference>
<gene>
    <name evidence="1" type="ORF">MENTE1834_LOCUS3872</name>
</gene>
<dbReference type="Proteomes" id="UP001497535">
    <property type="component" value="Unassembled WGS sequence"/>
</dbReference>
<evidence type="ECO:0000313" key="2">
    <source>
        <dbReference type="Proteomes" id="UP001497535"/>
    </source>
</evidence>
<accession>A0ACB0XV21</accession>
<comment type="caution">
    <text evidence="1">The sequence shown here is derived from an EMBL/GenBank/DDBJ whole genome shotgun (WGS) entry which is preliminary data.</text>
</comment>
<dbReference type="EMBL" id="CAVMJV010000003">
    <property type="protein sequence ID" value="CAK5018578.1"/>
    <property type="molecule type" value="Genomic_DNA"/>
</dbReference>
<proteinExistence type="predicted"/>
<name>A0ACB0XV21_MELEN</name>
<keyword evidence="2" id="KW-1185">Reference proteome</keyword>